<proteinExistence type="predicted"/>
<dbReference type="Proteomes" id="UP000187439">
    <property type="component" value="Unassembled WGS sequence"/>
</dbReference>
<evidence type="ECO:0000313" key="2">
    <source>
        <dbReference type="Proteomes" id="UP000187439"/>
    </source>
</evidence>
<gene>
    <name evidence="1" type="ORF">BSK52_28405</name>
</gene>
<reference evidence="1 2" key="1">
    <citation type="submission" date="2016-10" db="EMBL/GenBank/DDBJ databases">
        <title>Paenibacillus species isolates.</title>
        <authorList>
            <person name="Beno S.M."/>
        </authorList>
    </citation>
    <scope>NUCLEOTIDE SEQUENCE [LARGE SCALE GENOMIC DNA]</scope>
    <source>
        <strain evidence="1 2">FSL H7-0710</strain>
    </source>
</reference>
<sequence>MAKWAFIINVNQGGNAEQLRPKWDGVFLRLHKLIIKLEGYRMSKLMVTERLTLWQVEIDHAEALGKVWCSSTGRVKAQEYF</sequence>
<evidence type="ECO:0000313" key="1">
    <source>
        <dbReference type="EMBL" id="OMD34846.1"/>
    </source>
</evidence>
<dbReference type="EMBL" id="MPTC01000049">
    <property type="protein sequence ID" value="OMD34846.1"/>
    <property type="molecule type" value="Genomic_DNA"/>
</dbReference>
<dbReference type="AlphaFoldDB" id="A0A1R0XIE6"/>
<protein>
    <submittedName>
        <fullName evidence="1">Uncharacterized protein</fullName>
    </submittedName>
</protein>
<accession>A0A1R0XIE6</accession>
<organism evidence="1 2">
    <name type="scientific">Paenibacillus odorifer</name>
    <dbReference type="NCBI Taxonomy" id="189426"/>
    <lineage>
        <taxon>Bacteria</taxon>
        <taxon>Bacillati</taxon>
        <taxon>Bacillota</taxon>
        <taxon>Bacilli</taxon>
        <taxon>Bacillales</taxon>
        <taxon>Paenibacillaceae</taxon>
        <taxon>Paenibacillus</taxon>
    </lineage>
</organism>
<name>A0A1R0XIE6_9BACL</name>
<comment type="caution">
    <text evidence="1">The sequence shown here is derived from an EMBL/GenBank/DDBJ whole genome shotgun (WGS) entry which is preliminary data.</text>
</comment>